<dbReference type="AlphaFoldDB" id="A0A1Y6CDH8"/>
<proteinExistence type="predicted"/>
<accession>A0A1Y6CDH8</accession>
<name>A0A1Y6CDH8_9BACT</name>
<organism evidence="1 2">
    <name type="scientific">Pseudobacteriovorax antillogorgiicola</name>
    <dbReference type="NCBI Taxonomy" id="1513793"/>
    <lineage>
        <taxon>Bacteria</taxon>
        <taxon>Pseudomonadati</taxon>
        <taxon>Bdellovibrionota</taxon>
        <taxon>Oligoflexia</taxon>
        <taxon>Oligoflexales</taxon>
        <taxon>Pseudobacteriovoracaceae</taxon>
        <taxon>Pseudobacteriovorax</taxon>
    </lineage>
</organism>
<sequence>MTKQINTKRCESNLKVTCTPQYRVKYGYYECKTRLLEMLWQNSPERQVIHFWLDHFVLVIYIRGVRFAFYEILRNRNYTVFLREGLGWRPASSQGR</sequence>
<protein>
    <submittedName>
        <fullName evidence="1">Uncharacterized protein</fullName>
    </submittedName>
</protein>
<evidence type="ECO:0000313" key="2">
    <source>
        <dbReference type="Proteomes" id="UP000192907"/>
    </source>
</evidence>
<dbReference type="Proteomes" id="UP000192907">
    <property type="component" value="Unassembled WGS sequence"/>
</dbReference>
<reference evidence="2" key="1">
    <citation type="submission" date="2017-04" db="EMBL/GenBank/DDBJ databases">
        <authorList>
            <person name="Varghese N."/>
            <person name="Submissions S."/>
        </authorList>
    </citation>
    <scope>NUCLEOTIDE SEQUENCE [LARGE SCALE GENOMIC DNA]</scope>
    <source>
        <strain evidence="2">RKEM611</strain>
    </source>
</reference>
<gene>
    <name evidence="1" type="ORF">SAMN06296036_118114</name>
</gene>
<dbReference type="EMBL" id="FWZT01000018">
    <property type="protein sequence ID" value="SMF57259.1"/>
    <property type="molecule type" value="Genomic_DNA"/>
</dbReference>
<keyword evidence="2" id="KW-1185">Reference proteome</keyword>
<dbReference type="STRING" id="1513793.SAMN06296036_118114"/>
<evidence type="ECO:0000313" key="1">
    <source>
        <dbReference type="EMBL" id="SMF57259.1"/>
    </source>
</evidence>